<dbReference type="InterPro" id="IPR001550">
    <property type="entry name" value="Transcrpt_antitermin_CS"/>
</dbReference>
<dbReference type="InterPro" id="IPR036634">
    <property type="entry name" value="PRD_sf"/>
</dbReference>
<dbReference type="Pfam" id="PF03123">
    <property type="entry name" value="CAT_RBD"/>
    <property type="match status" value="1"/>
</dbReference>
<keyword evidence="3" id="KW-0805">Transcription regulation</keyword>
<organism evidence="8 9">
    <name type="scientific">Paranoxybacillus vitaminiphilus</name>
    <dbReference type="NCBI Taxonomy" id="581036"/>
    <lineage>
        <taxon>Bacteria</taxon>
        <taxon>Bacillati</taxon>
        <taxon>Bacillota</taxon>
        <taxon>Bacilli</taxon>
        <taxon>Bacillales</taxon>
        <taxon>Anoxybacillaceae</taxon>
        <taxon>Paranoxybacillus</taxon>
    </lineage>
</organism>
<dbReference type="RefSeq" id="WP_111644809.1">
    <property type="nucleotide sequence ID" value="NZ_QLMH01000004.1"/>
</dbReference>
<keyword evidence="5" id="KW-0804">Transcription</keyword>
<name>A0A327YJW9_9BACL</name>
<dbReference type="PROSITE" id="PS00654">
    <property type="entry name" value="PRD_1"/>
    <property type="match status" value="1"/>
</dbReference>
<dbReference type="Gene3D" id="1.10.1790.10">
    <property type="entry name" value="PRD domain"/>
    <property type="match status" value="2"/>
</dbReference>
<evidence type="ECO:0000256" key="3">
    <source>
        <dbReference type="ARBA" id="ARBA00023015"/>
    </source>
</evidence>
<dbReference type="InterPro" id="IPR011608">
    <property type="entry name" value="PRD"/>
</dbReference>
<evidence type="ECO:0000256" key="1">
    <source>
        <dbReference type="ARBA" id="ARBA00022737"/>
    </source>
</evidence>
<evidence type="ECO:0000256" key="5">
    <source>
        <dbReference type="ARBA" id="ARBA00023163"/>
    </source>
</evidence>
<dbReference type="NCBIfam" id="NF046042">
    <property type="entry name" value="LicT"/>
    <property type="match status" value="1"/>
</dbReference>
<feature type="domain" description="PRD" evidence="7">
    <location>
        <begin position="64"/>
        <end position="169"/>
    </location>
</feature>
<comment type="caution">
    <text evidence="8">The sequence shown here is derived from an EMBL/GenBank/DDBJ whole genome shotgun (WGS) entry which is preliminary data.</text>
</comment>
<dbReference type="GO" id="GO:0045893">
    <property type="term" value="P:positive regulation of DNA-templated transcription"/>
    <property type="evidence" value="ECO:0007669"/>
    <property type="project" value="InterPro"/>
</dbReference>
<dbReference type="SMART" id="SM01061">
    <property type="entry name" value="CAT_RBD"/>
    <property type="match status" value="1"/>
</dbReference>
<proteinExistence type="inferred from homology"/>
<comment type="similarity">
    <text evidence="6">Belongs to the transcriptional antiterminator BglG family.</text>
</comment>
<sequence length="277" mass="32457">MAFRIHKILNNNAVVVLDNGQEKIVMGAGIAFQKRKNDIIPSAKIEKIFVMEEENEKFQELLRTLPEEHIQIAEEIISYAEGELKAPLNNHIHIALTDHLSFAIERLQQGYRIQNKLLNEIKVLYKKEYQIGLWAKQLIKERLGVDIPDDEAGHIALHIHTAKMDAVSMNKTLQQTTLIREMIEIIERELHIKIDEESISYQRLLTHLRFAINRIENNEMFHSMDSEMLELIKTKYQKEFKCAAKIAQYAKQEYNLEFPDSELAYITLHIQRLKEKN</sequence>
<gene>
    <name evidence="8" type="ORF">B0I26_104169</name>
</gene>
<keyword evidence="4" id="KW-0010">Activator</keyword>
<dbReference type="SUPFAM" id="SSF50151">
    <property type="entry name" value="SacY-like RNA-binding domain"/>
    <property type="match status" value="1"/>
</dbReference>
<evidence type="ECO:0000313" key="8">
    <source>
        <dbReference type="EMBL" id="RAK20516.1"/>
    </source>
</evidence>
<dbReference type="InterPro" id="IPR004341">
    <property type="entry name" value="CAT_RNA-bd_dom"/>
</dbReference>
<accession>A0A327YJW9</accession>
<protein>
    <submittedName>
        <fullName evidence="8">BglG family transcriptional antiterminator</fullName>
    </submittedName>
</protein>
<dbReference type="PROSITE" id="PS51372">
    <property type="entry name" value="PRD_2"/>
    <property type="match status" value="2"/>
</dbReference>
<dbReference type="InterPro" id="IPR050661">
    <property type="entry name" value="BglG_antiterminators"/>
</dbReference>
<evidence type="ECO:0000256" key="4">
    <source>
        <dbReference type="ARBA" id="ARBA00023159"/>
    </source>
</evidence>
<dbReference type="Gene3D" id="2.30.24.10">
    <property type="entry name" value="CAT RNA-binding domain"/>
    <property type="match status" value="1"/>
</dbReference>
<dbReference type="SUPFAM" id="SSF63520">
    <property type="entry name" value="PTS-regulatory domain, PRD"/>
    <property type="match status" value="2"/>
</dbReference>
<feature type="domain" description="PRD" evidence="7">
    <location>
        <begin position="170"/>
        <end position="277"/>
    </location>
</feature>
<evidence type="ECO:0000256" key="2">
    <source>
        <dbReference type="ARBA" id="ARBA00022884"/>
    </source>
</evidence>
<dbReference type="OrthoDB" id="9813552at2"/>
<dbReference type="InterPro" id="IPR036650">
    <property type="entry name" value="CAT_RNA-bd_dom_sf"/>
</dbReference>
<dbReference type="PANTHER" id="PTHR30185">
    <property type="entry name" value="CRYPTIC BETA-GLUCOSIDE BGL OPERON ANTITERMINATOR"/>
    <property type="match status" value="1"/>
</dbReference>
<dbReference type="PANTHER" id="PTHR30185:SF15">
    <property type="entry name" value="CRYPTIC BETA-GLUCOSIDE BGL OPERON ANTITERMINATOR"/>
    <property type="match status" value="1"/>
</dbReference>
<keyword evidence="1" id="KW-0677">Repeat</keyword>
<dbReference type="AlphaFoldDB" id="A0A327YJW9"/>
<dbReference type="EMBL" id="QLMH01000004">
    <property type="protein sequence ID" value="RAK20516.1"/>
    <property type="molecule type" value="Genomic_DNA"/>
</dbReference>
<reference evidence="8 9" key="1">
    <citation type="submission" date="2018-06" db="EMBL/GenBank/DDBJ databases">
        <title>Genomic Encyclopedia of Type Strains, Phase III (KMG-III): the genomes of soil and plant-associated and newly described type strains.</title>
        <authorList>
            <person name="Whitman W."/>
        </authorList>
    </citation>
    <scope>NUCLEOTIDE SEQUENCE [LARGE SCALE GENOMIC DNA]</scope>
    <source>
        <strain evidence="8 9">CGMCC 1.8979</strain>
    </source>
</reference>
<keyword evidence="9" id="KW-1185">Reference proteome</keyword>
<dbReference type="Pfam" id="PF00874">
    <property type="entry name" value="PRD"/>
    <property type="match status" value="2"/>
</dbReference>
<dbReference type="Proteomes" id="UP000248555">
    <property type="component" value="Unassembled WGS sequence"/>
</dbReference>
<evidence type="ECO:0000313" key="9">
    <source>
        <dbReference type="Proteomes" id="UP000248555"/>
    </source>
</evidence>
<evidence type="ECO:0000259" key="7">
    <source>
        <dbReference type="PROSITE" id="PS51372"/>
    </source>
</evidence>
<keyword evidence="2" id="KW-0694">RNA-binding</keyword>
<evidence type="ECO:0000256" key="6">
    <source>
        <dbReference type="ARBA" id="ARBA00038510"/>
    </source>
</evidence>
<dbReference type="GO" id="GO:0003723">
    <property type="term" value="F:RNA binding"/>
    <property type="evidence" value="ECO:0007669"/>
    <property type="project" value="UniProtKB-KW"/>
</dbReference>